<organism evidence="2 3">
    <name type="scientific">Pseudalkalibacillus berkeleyi</name>
    <dbReference type="NCBI Taxonomy" id="1069813"/>
    <lineage>
        <taxon>Bacteria</taxon>
        <taxon>Bacillati</taxon>
        <taxon>Bacillota</taxon>
        <taxon>Bacilli</taxon>
        <taxon>Bacillales</taxon>
        <taxon>Fictibacillaceae</taxon>
        <taxon>Pseudalkalibacillus</taxon>
    </lineage>
</organism>
<dbReference type="RefSeq" id="WP_236334717.1">
    <property type="nucleotide sequence ID" value="NZ_JAKIJS010000001.1"/>
</dbReference>
<dbReference type="Pfam" id="PF21818">
    <property type="entry name" value="DUF6884"/>
    <property type="match status" value="1"/>
</dbReference>
<evidence type="ECO:0000313" key="2">
    <source>
        <dbReference type="EMBL" id="MCF6138343.1"/>
    </source>
</evidence>
<keyword evidence="3" id="KW-1185">Reference proteome</keyword>
<dbReference type="EMBL" id="JAKIJS010000001">
    <property type="protein sequence ID" value="MCF6138343.1"/>
    <property type="molecule type" value="Genomic_DNA"/>
</dbReference>
<reference evidence="2 3" key="1">
    <citation type="submission" date="2022-01" db="EMBL/GenBank/DDBJ databases">
        <title>Alkalihalobacillus sp. EGI L200015, a novel bacterium isolated from a salt lake sediment.</title>
        <authorList>
            <person name="Gao L."/>
            <person name="Fang B.-Z."/>
            <person name="Li W.-J."/>
        </authorList>
    </citation>
    <scope>NUCLEOTIDE SEQUENCE [LARGE SCALE GENOMIC DNA]</scope>
    <source>
        <strain evidence="2 3">KCTC 12718</strain>
    </source>
</reference>
<name>A0ABS9H016_9BACL</name>
<proteinExistence type="predicted"/>
<evidence type="ECO:0000313" key="3">
    <source>
        <dbReference type="Proteomes" id="UP001649381"/>
    </source>
</evidence>
<evidence type="ECO:0000259" key="1">
    <source>
        <dbReference type="Pfam" id="PF21818"/>
    </source>
</evidence>
<feature type="domain" description="DUF6884" evidence="1">
    <location>
        <begin position="6"/>
        <end position="137"/>
    </location>
</feature>
<gene>
    <name evidence="2" type="ORF">L2716_11450</name>
</gene>
<sequence>MKRKIGLLATGRKKLGHPAPVLEFYTSPLFQKSVQYAKEHYDAVYFYNAKDGLLLPDQTLEPYDLSIKTFSIMEKKVWARKVIEKFQQYESPEKVEVYLHGGKVYRDHLEPQLEEKGFEYLIPMKGLGIGQQLAWFDEQLKQSKS</sequence>
<dbReference type="InterPro" id="IPR049251">
    <property type="entry name" value="DUF6884"/>
</dbReference>
<accession>A0ABS9H016</accession>
<protein>
    <recommendedName>
        <fullName evidence="1">DUF6884 domain-containing protein</fullName>
    </recommendedName>
</protein>
<comment type="caution">
    <text evidence="2">The sequence shown here is derived from an EMBL/GenBank/DDBJ whole genome shotgun (WGS) entry which is preliminary data.</text>
</comment>
<dbReference type="Proteomes" id="UP001649381">
    <property type="component" value="Unassembled WGS sequence"/>
</dbReference>